<accession>A0A818L708</accession>
<evidence type="ECO:0000313" key="2">
    <source>
        <dbReference type="EMBL" id="CAF3561903.1"/>
    </source>
</evidence>
<evidence type="ECO:0000313" key="3">
    <source>
        <dbReference type="Proteomes" id="UP000663872"/>
    </source>
</evidence>
<feature type="non-terminal residue" evidence="2">
    <location>
        <position position="1"/>
    </location>
</feature>
<dbReference type="EMBL" id="CAJNYT010003434">
    <property type="protein sequence ID" value="CAF3561903.1"/>
    <property type="molecule type" value="Genomic_DNA"/>
</dbReference>
<reference evidence="2" key="1">
    <citation type="submission" date="2021-02" db="EMBL/GenBank/DDBJ databases">
        <authorList>
            <person name="Nowell W R."/>
        </authorList>
    </citation>
    <scope>NUCLEOTIDE SEQUENCE</scope>
</reference>
<feature type="region of interest" description="Disordered" evidence="1">
    <location>
        <begin position="1"/>
        <end position="21"/>
    </location>
</feature>
<name>A0A818L708_9BILA</name>
<evidence type="ECO:0000256" key="1">
    <source>
        <dbReference type="SAM" id="MobiDB-lite"/>
    </source>
</evidence>
<dbReference type="Proteomes" id="UP000663872">
    <property type="component" value="Unassembled WGS sequence"/>
</dbReference>
<sequence>RKTTCLFTVPTPTTTQTPTTQPTNLVCPTSIWSSSYRIVAGTGTKGNAPALLSNPTYVVFDGLKNMHVVDQSNHRVQKFAEGT</sequence>
<dbReference type="InterPro" id="IPR011042">
    <property type="entry name" value="6-blade_b-propeller_TolB-like"/>
</dbReference>
<organism evidence="2 3">
    <name type="scientific">Rotaria socialis</name>
    <dbReference type="NCBI Taxonomy" id="392032"/>
    <lineage>
        <taxon>Eukaryota</taxon>
        <taxon>Metazoa</taxon>
        <taxon>Spiralia</taxon>
        <taxon>Gnathifera</taxon>
        <taxon>Rotifera</taxon>
        <taxon>Eurotatoria</taxon>
        <taxon>Bdelloidea</taxon>
        <taxon>Philodinida</taxon>
        <taxon>Philodinidae</taxon>
        <taxon>Rotaria</taxon>
    </lineage>
</organism>
<protein>
    <submittedName>
        <fullName evidence="2">Uncharacterized protein</fullName>
    </submittedName>
</protein>
<dbReference type="Gene3D" id="2.120.10.30">
    <property type="entry name" value="TolB, C-terminal domain"/>
    <property type="match status" value="1"/>
</dbReference>
<comment type="caution">
    <text evidence="2">The sequence shown here is derived from an EMBL/GenBank/DDBJ whole genome shotgun (WGS) entry which is preliminary data.</text>
</comment>
<feature type="compositionally biased region" description="Low complexity" evidence="1">
    <location>
        <begin position="10"/>
        <end position="21"/>
    </location>
</feature>
<gene>
    <name evidence="2" type="ORF">GRG538_LOCUS20772</name>
</gene>
<dbReference type="AlphaFoldDB" id="A0A818L708"/>
<proteinExistence type="predicted"/>